<dbReference type="EMBL" id="JACGWT010000001">
    <property type="protein sequence ID" value="MBA8792625.1"/>
    <property type="molecule type" value="Genomic_DNA"/>
</dbReference>
<dbReference type="GO" id="GO:0005886">
    <property type="term" value="C:plasma membrane"/>
    <property type="evidence" value="ECO:0007669"/>
    <property type="project" value="TreeGrafter"/>
</dbReference>
<evidence type="ECO:0000256" key="6">
    <source>
        <dbReference type="ARBA" id="ARBA00023032"/>
    </source>
</evidence>
<accession>A0A7W3IP24</accession>
<comment type="subcellular location">
    <subcellularLocation>
        <location evidence="1">Membrane</location>
        <topology evidence="1">Multi-pass membrane protein</topology>
    </subcellularLocation>
</comment>
<evidence type="ECO:0000256" key="5">
    <source>
        <dbReference type="ARBA" id="ARBA00022989"/>
    </source>
</evidence>
<organism evidence="12 13">
    <name type="scientific">Microlunatus kandeliicorticis</name>
    <dbReference type="NCBI Taxonomy" id="1759536"/>
    <lineage>
        <taxon>Bacteria</taxon>
        <taxon>Bacillati</taxon>
        <taxon>Actinomycetota</taxon>
        <taxon>Actinomycetes</taxon>
        <taxon>Propionibacteriales</taxon>
        <taxon>Propionibacteriaceae</taxon>
        <taxon>Microlunatus</taxon>
    </lineage>
</organism>
<feature type="transmembrane region" description="Helical" evidence="10">
    <location>
        <begin position="291"/>
        <end position="312"/>
    </location>
</feature>
<keyword evidence="3" id="KW-0813">Transport</keyword>
<evidence type="ECO:0000256" key="8">
    <source>
        <dbReference type="ARBA" id="ARBA00025323"/>
    </source>
</evidence>
<feature type="region of interest" description="Disordered" evidence="9">
    <location>
        <begin position="1"/>
        <end position="54"/>
    </location>
</feature>
<dbReference type="CDD" id="cd06261">
    <property type="entry name" value="TM_PBP2"/>
    <property type="match status" value="1"/>
</dbReference>
<evidence type="ECO:0000256" key="10">
    <source>
        <dbReference type="SAM" id="Phobius"/>
    </source>
</evidence>
<feature type="domain" description="ABC transmembrane type-1" evidence="11">
    <location>
        <begin position="106"/>
        <end position="313"/>
    </location>
</feature>
<feature type="transmembrane region" description="Helical" evidence="10">
    <location>
        <begin position="144"/>
        <end position="165"/>
    </location>
</feature>
<dbReference type="InterPro" id="IPR035906">
    <property type="entry name" value="MetI-like_sf"/>
</dbReference>
<feature type="transmembrane region" description="Helical" evidence="10">
    <location>
        <begin position="64"/>
        <end position="86"/>
    </location>
</feature>
<evidence type="ECO:0000256" key="4">
    <source>
        <dbReference type="ARBA" id="ARBA00022692"/>
    </source>
</evidence>
<feature type="transmembrane region" description="Helical" evidence="10">
    <location>
        <begin position="171"/>
        <end position="202"/>
    </location>
</feature>
<dbReference type="Pfam" id="PF00528">
    <property type="entry name" value="BPD_transp_1"/>
    <property type="match status" value="1"/>
</dbReference>
<dbReference type="RefSeq" id="WP_328823556.1">
    <property type="nucleotide sequence ID" value="NZ_JACGWT010000001.1"/>
</dbReference>
<dbReference type="PANTHER" id="PTHR30406">
    <property type="entry name" value="SULFATE TRANSPORT SYSTEM PERMEASE PROTEIN"/>
    <property type="match status" value="1"/>
</dbReference>
<evidence type="ECO:0000313" key="12">
    <source>
        <dbReference type="EMBL" id="MBA8792625.1"/>
    </source>
</evidence>
<dbReference type="Gene3D" id="1.10.3720.10">
    <property type="entry name" value="MetI-like"/>
    <property type="match status" value="1"/>
</dbReference>
<keyword evidence="13" id="KW-1185">Reference proteome</keyword>
<dbReference type="GO" id="GO:0015419">
    <property type="term" value="F:ABC-type sulfate transporter activity"/>
    <property type="evidence" value="ECO:0007669"/>
    <property type="project" value="InterPro"/>
</dbReference>
<dbReference type="InterPro" id="IPR000515">
    <property type="entry name" value="MetI-like"/>
</dbReference>
<evidence type="ECO:0000313" key="13">
    <source>
        <dbReference type="Proteomes" id="UP000523079"/>
    </source>
</evidence>
<evidence type="ECO:0000256" key="2">
    <source>
        <dbReference type="ARBA" id="ARBA00011779"/>
    </source>
</evidence>
<gene>
    <name evidence="12" type="ORF">FHX74_000219</name>
</gene>
<evidence type="ECO:0000256" key="9">
    <source>
        <dbReference type="SAM" id="MobiDB-lite"/>
    </source>
</evidence>
<comment type="caution">
    <text evidence="12">The sequence shown here is derived from an EMBL/GenBank/DDBJ whole genome shotgun (WGS) entry which is preliminary data.</text>
</comment>
<evidence type="ECO:0000259" key="11">
    <source>
        <dbReference type="PROSITE" id="PS50928"/>
    </source>
</evidence>
<proteinExistence type="predicted"/>
<reference evidence="12 13" key="1">
    <citation type="submission" date="2020-07" db="EMBL/GenBank/DDBJ databases">
        <title>Sequencing the genomes of 1000 actinobacteria strains.</title>
        <authorList>
            <person name="Klenk H.-P."/>
        </authorList>
    </citation>
    <scope>NUCLEOTIDE SEQUENCE [LARGE SCALE GENOMIC DNA]</scope>
    <source>
        <strain evidence="12 13">DSM 100723</strain>
    </source>
</reference>
<dbReference type="AlphaFoldDB" id="A0A7W3IP24"/>
<keyword evidence="6" id="KW-0764">Sulfate transport</keyword>
<protein>
    <submittedName>
        <fullName evidence="12">Sulfate transport system permease protein</fullName>
    </submittedName>
</protein>
<dbReference type="InterPro" id="IPR005667">
    <property type="entry name" value="Sulph_transpt2"/>
</dbReference>
<keyword evidence="5 10" id="KW-1133">Transmembrane helix</keyword>
<feature type="transmembrane region" description="Helical" evidence="10">
    <location>
        <begin position="106"/>
        <end position="132"/>
    </location>
</feature>
<dbReference type="Proteomes" id="UP000523079">
    <property type="component" value="Unassembled WGS sequence"/>
</dbReference>
<feature type="compositionally biased region" description="Basic and acidic residues" evidence="9">
    <location>
        <begin position="1"/>
        <end position="20"/>
    </location>
</feature>
<dbReference type="PROSITE" id="PS50928">
    <property type="entry name" value="ABC_TM1"/>
    <property type="match status" value="1"/>
</dbReference>
<sequence>MAERTREDVLDDLDRVDRIDGAGSSGPDQPGEPDGSVGGPTPRPGRTRPPRPAGSGPVRWTLRLVAIGYVVVLVLLPLAVMLVRVFGDGLGAFVASVTAPEAVTSIILSVEVAVQSVVINTVFGLAAALLITRYRFWGRSALNALIDVPVSVSPVIAGLALILVYGQNGWFGGALAAVGVQVIYNAPGIVLATSFVTLPLVVRELVPVLEEIGLEQDQAGRALGANAWQRLWRLTLPSVRWALAYGVVLSLARALGEYGAVRVVAGNILGYTQTMPLLAAQRYTDLDENGAFAISFVMVAIAVLSIVVVAILRPKEES</sequence>
<comment type="subunit">
    <text evidence="2">The complex is composed of two ATP-binding proteins (CysA), two transmembrane proteins (CysT and CysW) and a solute-binding protein (CysP).</text>
</comment>
<dbReference type="PANTHER" id="PTHR30406:SF1">
    <property type="entry name" value="SULFATE TRANSPORT SYSTEM PERMEASE PROTEIN CYSW"/>
    <property type="match status" value="1"/>
</dbReference>
<dbReference type="SUPFAM" id="SSF161098">
    <property type="entry name" value="MetI-like"/>
    <property type="match status" value="1"/>
</dbReference>
<name>A0A7W3IP24_9ACTN</name>
<dbReference type="NCBIfam" id="TIGR00969">
    <property type="entry name" value="3a0106s02"/>
    <property type="match status" value="1"/>
</dbReference>
<keyword evidence="7 10" id="KW-0472">Membrane</keyword>
<evidence type="ECO:0000256" key="3">
    <source>
        <dbReference type="ARBA" id="ARBA00022448"/>
    </source>
</evidence>
<evidence type="ECO:0000256" key="1">
    <source>
        <dbReference type="ARBA" id="ARBA00004141"/>
    </source>
</evidence>
<evidence type="ECO:0000256" key="7">
    <source>
        <dbReference type="ARBA" id="ARBA00023136"/>
    </source>
</evidence>
<comment type="function">
    <text evidence="8">Part of the ABC transporter complex CysAWTP (TC 3.A.1.6.1) involved in sulfate/thiosulfate import. Probably responsible for the translocation of the substrate across the membrane.</text>
</comment>
<keyword evidence="4 10" id="KW-0812">Transmembrane</keyword>